<feature type="binding site" evidence="2">
    <location>
        <position position="38"/>
    </location>
    <ligand>
        <name>substrate</name>
    </ligand>
</feature>
<accession>A0A1M7Y9K6</accession>
<evidence type="ECO:0000256" key="4">
    <source>
        <dbReference type="PIRSR" id="PIRSR610972-4"/>
    </source>
</evidence>
<feature type="binding site" evidence="3">
    <location>
        <position position="155"/>
    </location>
    <ligand>
        <name>Mg(2+)</name>
        <dbReference type="ChEBI" id="CHEBI:18420"/>
    </ligand>
</feature>
<protein>
    <submittedName>
        <fullName evidence="5">Beta-phosphoglucomutase</fullName>
    </submittedName>
</protein>
<evidence type="ECO:0000256" key="2">
    <source>
        <dbReference type="PIRSR" id="PIRSR610972-2"/>
    </source>
</evidence>
<keyword evidence="6" id="KW-1185">Reference proteome</keyword>
<keyword evidence="3" id="KW-0460">Magnesium</keyword>
<feature type="site" description="Important for catalytic activity and assists the phosphoryl transfer reaction to Asp8 by balancing charge and orienting the reacting groups" evidence="4">
    <location>
        <position position="131"/>
    </location>
</feature>
<feature type="binding site" evidence="2">
    <location>
        <begin position="30"/>
        <end position="35"/>
    </location>
    <ligand>
        <name>substrate</name>
    </ligand>
</feature>
<dbReference type="PANTHER" id="PTHR43481">
    <property type="entry name" value="FRUCTOSE-1-PHOSPHATE PHOSPHATASE"/>
    <property type="match status" value="1"/>
</dbReference>
<dbReference type="NCBIfam" id="TIGR01990">
    <property type="entry name" value="bPGM"/>
    <property type="match status" value="1"/>
</dbReference>
<comment type="similarity">
    <text evidence="1">Belongs to the HAD-like hydrolase superfamily. CbbY/CbbZ/Gph/YieH family.</text>
</comment>
<name>A0A1M7Y9K6_9FIRM</name>
<feature type="binding site" evidence="3">
    <location>
        <position position="156"/>
    </location>
    <ligand>
        <name>Mg(2+)</name>
        <dbReference type="ChEBI" id="CHEBI:18420"/>
    </ligand>
</feature>
<feature type="site" description="Important for catalytic activity and assists the phosphoryl transfer reaction to Asp8 by balancing charge and orienting the reacting groups" evidence="4">
    <location>
        <position position="100"/>
    </location>
</feature>
<dbReference type="SUPFAM" id="SSF56784">
    <property type="entry name" value="HAD-like"/>
    <property type="match status" value="1"/>
</dbReference>
<proteinExistence type="inferred from homology"/>
<dbReference type="STRING" id="1121345.SAMN02745217_02229"/>
<dbReference type="EMBL" id="FRFD01000006">
    <property type="protein sequence ID" value="SHO49279.1"/>
    <property type="molecule type" value="Genomic_DNA"/>
</dbReference>
<dbReference type="Gene3D" id="3.40.50.1000">
    <property type="entry name" value="HAD superfamily/HAD-like"/>
    <property type="match status" value="1"/>
</dbReference>
<keyword evidence="3" id="KW-0479">Metal-binding</keyword>
<feature type="binding site" evidence="2">
    <location>
        <position position="62"/>
    </location>
    <ligand>
        <name>substrate</name>
    </ligand>
</feature>
<dbReference type="InterPro" id="IPR023198">
    <property type="entry name" value="PGP-like_dom2"/>
</dbReference>
<dbReference type="InterPro" id="IPR010976">
    <property type="entry name" value="B-phosphoglucomutase_hydrolase"/>
</dbReference>
<dbReference type="PANTHER" id="PTHR43481:SF4">
    <property type="entry name" value="GLYCEROL-1-PHOSPHATE PHOSPHOHYDROLASE 1-RELATED"/>
    <property type="match status" value="1"/>
</dbReference>
<dbReference type="GO" id="GO:0000287">
    <property type="term" value="F:magnesium ion binding"/>
    <property type="evidence" value="ECO:0007669"/>
    <property type="project" value="InterPro"/>
</dbReference>
<dbReference type="InterPro" id="IPR036412">
    <property type="entry name" value="HAD-like_sf"/>
</dbReference>
<gene>
    <name evidence="5" type="ORF">SAMN02745217_02229</name>
</gene>
<evidence type="ECO:0000256" key="1">
    <source>
        <dbReference type="ARBA" id="ARBA00006171"/>
    </source>
</evidence>
<evidence type="ECO:0000256" key="3">
    <source>
        <dbReference type="PIRSR" id="PIRSR610972-3"/>
    </source>
</evidence>
<evidence type="ECO:0000313" key="5">
    <source>
        <dbReference type="EMBL" id="SHO49279.1"/>
    </source>
</evidence>
<sequence>MDTATYHYMAWKRLALELGFDFTEVQNEKLKGVSRMHSLEILLKEGGLSFDEDTKLELADKKNHWYCEYIEEMTDREILPGALRLLQDLKSNGIRIALGSASKNAETILKNTGLLHQFDIIVDGNKITKAKPDPQVFLLAAGSLLVKPEECIVFEDAGAGIEAAVNAGMHSVGIGNPAWLHQADIVVPTLKDISIDKLNNLFHTKGTSHETIH</sequence>
<dbReference type="InterPro" id="IPR006439">
    <property type="entry name" value="HAD-SF_hydro_IA"/>
</dbReference>
<comment type="cofactor">
    <cofactor evidence="3">
        <name>Mg(2+)</name>
        <dbReference type="ChEBI" id="CHEBI:18420"/>
    </cofactor>
    <text evidence="3">Binds 2 magnesium ions per subunit.</text>
</comment>
<dbReference type="GO" id="GO:0005975">
    <property type="term" value="P:carbohydrate metabolic process"/>
    <property type="evidence" value="ECO:0007669"/>
    <property type="project" value="InterPro"/>
</dbReference>
<dbReference type="Gene3D" id="1.10.150.240">
    <property type="entry name" value="Putative phosphatase, domain 2"/>
    <property type="match status" value="1"/>
</dbReference>
<dbReference type="CDD" id="cd02598">
    <property type="entry name" value="HAD_BPGM"/>
    <property type="match status" value="1"/>
</dbReference>
<organism evidence="5 6">
    <name type="scientific">Anaerocolumna xylanovorans DSM 12503</name>
    <dbReference type="NCBI Taxonomy" id="1121345"/>
    <lineage>
        <taxon>Bacteria</taxon>
        <taxon>Bacillati</taxon>
        <taxon>Bacillota</taxon>
        <taxon>Clostridia</taxon>
        <taxon>Lachnospirales</taxon>
        <taxon>Lachnospiraceae</taxon>
        <taxon>Anaerocolumna</taxon>
    </lineage>
</organism>
<dbReference type="AlphaFoldDB" id="A0A1M7Y9K6"/>
<dbReference type="Proteomes" id="UP000184612">
    <property type="component" value="Unassembled WGS sequence"/>
</dbReference>
<dbReference type="InterPro" id="IPR010972">
    <property type="entry name" value="Beta-PGM"/>
</dbReference>
<feature type="binding site" evidence="2">
    <location>
        <position position="131"/>
    </location>
    <ligand>
        <name>substrate</name>
    </ligand>
</feature>
<dbReference type="InterPro" id="IPR023214">
    <property type="entry name" value="HAD_sf"/>
</dbReference>
<dbReference type="InterPro" id="IPR051806">
    <property type="entry name" value="HAD-like_SPP"/>
</dbReference>
<dbReference type="NCBIfam" id="TIGR02009">
    <property type="entry name" value="PGMB-YQAB-SF"/>
    <property type="match status" value="1"/>
</dbReference>
<dbReference type="NCBIfam" id="TIGR01509">
    <property type="entry name" value="HAD-SF-IA-v3"/>
    <property type="match status" value="1"/>
</dbReference>
<dbReference type="GO" id="GO:0050308">
    <property type="term" value="F:sugar-phosphatase activity"/>
    <property type="evidence" value="ECO:0007669"/>
    <property type="project" value="TreeGrafter"/>
</dbReference>
<reference evidence="5 6" key="1">
    <citation type="submission" date="2016-12" db="EMBL/GenBank/DDBJ databases">
        <authorList>
            <person name="Song W.-J."/>
            <person name="Kurnit D.M."/>
        </authorList>
    </citation>
    <scope>NUCLEOTIDE SEQUENCE [LARGE SCALE GENOMIC DNA]</scope>
    <source>
        <strain evidence="5 6">DSM 12503</strain>
    </source>
</reference>
<feature type="binding site" evidence="2">
    <location>
        <position position="11"/>
    </location>
    <ligand>
        <name>substrate</name>
    </ligand>
</feature>
<dbReference type="Pfam" id="PF00702">
    <property type="entry name" value="Hydrolase"/>
    <property type="match status" value="1"/>
</dbReference>
<feature type="binding site" evidence="2">
    <location>
        <begin position="100"/>
        <end position="104"/>
    </location>
    <ligand>
        <name>substrate</name>
    </ligand>
</feature>
<evidence type="ECO:0000313" key="6">
    <source>
        <dbReference type="Proteomes" id="UP000184612"/>
    </source>
</evidence>
<dbReference type="GO" id="GO:0008801">
    <property type="term" value="F:beta-phosphoglucomutase activity"/>
    <property type="evidence" value="ECO:0007669"/>
    <property type="project" value="InterPro"/>
</dbReference>